<comment type="caution">
    <text evidence="1">The sequence shown here is derived from an EMBL/GenBank/DDBJ whole genome shotgun (WGS) entry which is preliminary data.</text>
</comment>
<protein>
    <submittedName>
        <fullName evidence="1">Uncharacterized protein</fullName>
    </submittedName>
</protein>
<sequence>MEMDVLLVEMPPSSLPCPIILDQNSSMLLHRLNLFFYFINLEDDTLLALSEKYVNVGDFNSAKYLVHTQLLI</sequence>
<reference evidence="1 2" key="1">
    <citation type="submission" date="2020-09" db="EMBL/GenBank/DDBJ databases">
        <title>De no assembly of potato wild relative species, Solanum commersonii.</title>
        <authorList>
            <person name="Cho K."/>
        </authorList>
    </citation>
    <scope>NUCLEOTIDE SEQUENCE [LARGE SCALE GENOMIC DNA]</scope>
    <source>
        <strain evidence="1">LZ3.2</strain>
        <tissue evidence="1">Leaf</tissue>
    </source>
</reference>
<proteinExistence type="predicted"/>
<organism evidence="1 2">
    <name type="scientific">Solanum commersonii</name>
    <name type="common">Commerson's wild potato</name>
    <name type="synonym">Commerson's nightshade</name>
    <dbReference type="NCBI Taxonomy" id="4109"/>
    <lineage>
        <taxon>Eukaryota</taxon>
        <taxon>Viridiplantae</taxon>
        <taxon>Streptophyta</taxon>
        <taxon>Embryophyta</taxon>
        <taxon>Tracheophyta</taxon>
        <taxon>Spermatophyta</taxon>
        <taxon>Magnoliopsida</taxon>
        <taxon>eudicotyledons</taxon>
        <taxon>Gunneridae</taxon>
        <taxon>Pentapetalae</taxon>
        <taxon>asterids</taxon>
        <taxon>lamiids</taxon>
        <taxon>Solanales</taxon>
        <taxon>Solanaceae</taxon>
        <taxon>Solanoideae</taxon>
        <taxon>Solaneae</taxon>
        <taxon>Solanum</taxon>
    </lineage>
</organism>
<keyword evidence="2" id="KW-1185">Reference proteome</keyword>
<accession>A0A9J5Z1F7</accession>
<dbReference type="AlphaFoldDB" id="A0A9J5Z1F7"/>
<evidence type="ECO:0000313" key="1">
    <source>
        <dbReference type="EMBL" id="KAG5604918.1"/>
    </source>
</evidence>
<name>A0A9J5Z1F7_SOLCO</name>
<dbReference type="EMBL" id="JACXVP010000005">
    <property type="protein sequence ID" value="KAG5604918.1"/>
    <property type="molecule type" value="Genomic_DNA"/>
</dbReference>
<gene>
    <name evidence="1" type="ORF">H5410_026410</name>
</gene>
<dbReference type="Proteomes" id="UP000824120">
    <property type="component" value="Chromosome 5"/>
</dbReference>
<evidence type="ECO:0000313" key="2">
    <source>
        <dbReference type="Proteomes" id="UP000824120"/>
    </source>
</evidence>